<dbReference type="PANTHER" id="PTHR36156:SF3">
    <property type="entry name" value="CUPIN 2 CONSERVED BARREL DOMAIN-CONTAINING PROTEIN"/>
    <property type="match status" value="1"/>
</dbReference>
<accession>A0A9P4IQK7</accession>
<dbReference type="PANTHER" id="PTHR36156">
    <property type="entry name" value="SLR2101 PROTEIN"/>
    <property type="match status" value="1"/>
</dbReference>
<reference evidence="1" key="1">
    <citation type="journal article" date="2020" name="Stud. Mycol.">
        <title>101 Dothideomycetes genomes: a test case for predicting lifestyles and emergence of pathogens.</title>
        <authorList>
            <person name="Haridas S."/>
            <person name="Albert R."/>
            <person name="Binder M."/>
            <person name="Bloem J."/>
            <person name="Labutti K."/>
            <person name="Salamov A."/>
            <person name="Andreopoulos B."/>
            <person name="Baker S."/>
            <person name="Barry K."/>
            <person name="Bills G."/>
            <person name="Bluhm B."/>
            <person name="Cannon C."/>
            <person name="Castanera R."/>
            <person name="Culley D."/>
            <person name="Daum C."/>
            <person name="Ezra D."/>
            <person name="Gonzalez J."/>
            <person name="Henrissat B."/>
            <person name="Kuo A."/>
            <person name="Liang C."/>
            <person name="Lipzen A."/>
            <person name="Lutzoni F."/>
            <person name="Magnuson J."/>
            <person name="Mondo S."/>
            <person name="Nolan M."/>
            <person name="Ohm R."/>
            <person name="Pangilinan J."/>
            <person name="Park H.-J."/>
            <person name="Ramirez L."/>
            <person name="Alfaro M."/>
            <person name="Sun H."/>
            <person name="Tritt A."/>
            <person name="Yoshinaga Y."/>
            <person name="Zwiers L.-H."/>
            <person name="Turgeon B."/>
            <person name="Goodwin S."/>
            <person name="Spatafora J."/>
            <person name="Crous P."/>
            <person name="Grigoriev I."/>
        </authorList>
    </citation>
    <scope>NUCLEOTIDE SEQUENCE</scope>
    <source>
        <strain evidence="1">CBS 133067</strain>
    </source>
</reference>
<dbReference type="Gene3D" id="2.60.120.10">
    <property type="entry name" value="Jelly Rolls"/>
    <property type="match status" value="1"/>
</dbReference>
<dbReference type="InterPro" id="IPR047142">
    <property type="entry name" value="OryJ/VirC-like"/>
</dbReference>
<protein>
    <submittedName>
        <fullName evidence="1">Cupin domain-containing protein</fullName>
    </submittedName>
</protein>
<name>A0A9P4IQK7_9PEZI</name>
<dbReference type="AlphaFoldDB" id="A0A9P4IQK7"/>
<keyword evidence="2" id="KW-1185">Reference proteome</keyword>
<dbReference type="Proteomes" id="UP000799772">
    <property type="component" value="Unassembled WGS sequence"/>
</dbReference>
<proteinExistence type="predicted"/>
<evidence type="ECO:0000313" key="2">
    <source>
        <dbReference type="Proteomes" id="UP000799772"/>
    </source>
</evidence>
<gene>
    <name evidence="1" type="ORF">NA57DRAFT_70483</name>
</gene>
<dbReference type="OrthoDB" id="5840532at2759"/>
<comment type="caution">
    <text evidence="1">The sequence shown here is derived from an EMBL/GenBank/DDBJ whole genome shotgun (WGS) entry which is preliminary data.</text>
</comment>
<dbReference type="InterPro" id="IPR014710">
    <property type="entry name" value="RmlC-like_jellyroll"/>
</dbReference>
<sequence length="182" mass="20203">MAHEGKLRKVNRLITTHNAEGKAIFSDALPEESKMEPLPDNMGFALSYITKGFPVDLNGDKDIETYRPFINNAPGLTVSGGTVLRHVDFPPNMTCAMHRTVSLDYGVVLEGEVDLLLDSGEVKRMKRGDVAIQRGTMHAWKNPHPTEWARMMFVLQECKPLELGGKKLDENLGTAVGIRKSD</sequence>
<evidence type="ECO:0000313" key="1">
    <source>
        <dbReference type="EMBL" id="KAF2104268.1"/>
    </source>
</evidence>
<dbReference type="EMBL" id="ML978121">
    <property type="protein sequence ID" value="KAF2104268.1"/>
    <property type="molecule type" value="Genomic_DNA"/>
</dbReference>
<dbReference type="SUPFAM" id="SSF51182">
    <property type="entry name" value="RmlC-like cupins"/>
    <property type="match status" value="1"/>
</dbReference>
<dbReference type="CDD" id="cd02231">
    <property type="entry name" value="cupin_BLL6423-like"/>
    <property type="match status" value="1"/>
</dbReference>
<dbReference type="InterPro" id="IPR011051">
    <property type="entry name" value="RmlC_Cupin_sf"/>
</dbReference>
<organism evidence="1 2">
    <name type="scientific">Rhizodiscina lignyota</name>
    <dbReference type="NCBI Taxonomy" id="1504668"/>
    <lineage>
        <taxon>Eukaryota</taxon>
        <taxon>Fungi</taxon>
        <taxon>Dikarya</taxon>
        <taxon>Ascomycota</taxon>
        <taxon>Pezizomycotina</taxon>
        <taxon>Dothideomycetes</taxon>
        <taxon>Pleosporomycetidae</taxon>
        <taxon>Aulographales</taxon>
        <taxon>Rhizodiscinaceae</taxon>
        <taxon>Rhizodiscina</taxon>
    </lineage>
</organism>